<dbReference type="GO" id="GO:0045892">
    <property type="term" value="P:negative regulation of DNA-templated transcription"/>
    <property type="evidence" value="ECO:0007669"/>
    <property type="project" value="UniProtKB-ARBA"/>
</dbReference>
<protein>
    <submittedName>
        <fullName evidence="2">Metal/formaldehyde-sensitive transcriptional repressor</fullName>
    </submittedName>
</protein>
<keyword evidence="3" id="KW-1185">Reference proteome</keyword>
<dbReference type="PANTHER" id="PTHR33677:SF5">
    <property type="entry name" value="TRANSCRIPTIONAL REPRESSOR FRMR"/>
    <property type="match status" value="1"/>
</dbReference>
<proteinExistence type="inferred from homology"/>
<dbReference type="Pfam" id="PF02583">
    <property type="entry name" value="Trns_repr_metal"/>
    <property type="match status" value="1"/>
</dbReference>
<dbReference type="EMBL" id="CP061038">
    <property type="protein sequence ID" value="QNQ10688.1"/>
    <property type="molecule type" value="Genomic_DNA"/>
</dbReference>
<organism evidence="2 3">
    <name type="scientific">Sphingomonas alpina</name>
    <dbReference type="NCBI Taxonomy" id="653931"/>
    <lineage>
        <taxon>Bacteria</taxon>
        <taxon>Pseudomonadati</taxon>
        <taxon>Pseudomonadota</taxon>
        <taxon>Alphaproteobacteria</taxon>
        <taxon>Sphingomonadales</taxon>
        <taxon>Sphingomonadaceae</taxon>
        <taxon>Sphingomonas</taxon>
    </lineage>
</organism>
<dbReference type="RefSeq" id="WP_187762979.1">
    <property type="nucleotide sequence ID" value="NZ_CP061038.1"/>
</dbReference>
<gene>
    <name evidence="2" type="ORF">H3Z74_05685</name>
</gene>
<dbReference type="PANTHER" id="PTHR33677">
    <property type="entry name" value="TRANSCRIPTIONAL REPRESSOR FRMR-RELATED"/>
    <property type="match status" value="1"/>
</dbReference>
<evidence type="ECO:0000313" key="3">
    <source>
        <dbReference type="Proteomes" id="UP000516148"/>
    </source>
</evidence>
<sequence length="91" mass="9699">MAHLTKDNEALTNRVKRIAGQVDAIDRALASSASCASILHLVAATRGAINGLMEEIIDAYLREHVAGPDLSDTARAEGADELLAAIRRYAK</sequence>
<dbReference type="InterPro" id="IPR003735">
    <property type="entry name" value="Metal_Tscrpt_repr"/>
</dbReference>
<dbReference type="Gene3D" id="1.20.58.1000">
    <property type="entry name" value="Metal-sensitive repressor, helix protomer"/>
    <property type="match status" value="1"/>
</dbReference>
<reference evidence="2 3" key="1">
    <citation type="submission" date="2020-09" db="EMBL/GenBank/DDBJ databases">
        <title>Sphingomonas sp., a new species isolated from pork steak.</title>
        <authorList>
            <person name="Heidler von Heilborn D."/>
        </authorList>
    </citation>
    <scope>NUCLEOTIDE SEQUENCE [LARGE SCALE GENOMIC DNA]</scope>
    <source>
        <strain evidence="3">S8-3T</strain>
    </source>
</reference>
<evidence type="ECO:0000256" key="1">
    <source>
        <dbReference type="ARBA" id="ARBA00005260"/>
    </source>
</evidence>
<dbReference type="CDD" id="cd10153">
    <property type="entry name" value="RcnR-FrmR-like_DUF156"/>
    <property type="match status" value="1"/>
</dbReference>
<dbReference type="KEGG" id="spap:H3Z74_05685"/>
<dbReference type="InterPro" id="IPR038390">
    <property type="entry name" value="Metal_Tscrpt_repr_sf"/>
</dbReference>
<accession>A0A7H0LLY5</accession>
<dbReference type="GO" id="GO:0046872">
    <property type="term" value="F:metal ion binding"/>
    <property type="evidence" value="ECO:0007669"/>
    <property type="project" value="InterPro"/>
</dbReference>
<dbReference type="Proteomes" id="UP000516148">
    <property type="component" value="Chromosome"/>
</dbReference>
<name>A0A7H0LLY5_9SPHN</name>
<dbReference type="AlphaFoldDB" id="A0A7H0LLY5"/>
<evidence type="ECO:0000313" key="2">
    <source>
        <dbReference type="EMBL" id="QNQ10688.1"/>
    </source>
</evidence>
<dbReference type="GO" id="GO:0003677">
    <property type="term" value="F:DNA binding"/>
    <property type="evidence" value="ECO:0007669"/>
    <property type="project" value="InterPro"/>
</dbReference>
<comment type="similarity">
    <text evidence="1">Belongs to the FrmR/RcnR family.</text>
</comment>